<gene>
    <name evidence="1" type="ORF">JVT61DRAFT_5508</name>
</gene>
<dbReference type="AlphaFoldDB" id="A0A8I3AG22"/>
<proteinExistence type="predicted"/>
<sequence>MLAYVSLPSPLLRRHLTCFVSSRVSIVDFRGNVILDTCVAPTMQVSDYRTSTTGIEACHLLARE</sequence>
<dbReference type="OrthoDB" id="8191639at2759"/>
<comment type="caution">
    <text evidence="1">The sequence shown here is derived from an EMBL/GenBank/DDBJ whole genome shotgun (WGS) entry which is preliminary data.</text>
</comment>
<keyword evidence="2" id="KW-1185">Reference proteome</keyword>
<evidence type="ECO:0000313" key="2">
    <source>
        <dbReference type="Proteomes" id="UP000683000"/>
    </source>
</evidence>
<name>A0A8I3AG22_9AGAM</name>
<reference evidence="1" key="1">
    <citation type="submission" date="2021-03" db="EMBL/GenBank/DDBJ databases">
        <title>Evolutionary innovations through gain and loss of genes in the ectomycorrhizal Boletales.</title>
        <authorList>
            <person name="Wu G."/>
            <person name="Miyauchi S."/>
            <person name="Morin E."/>
            <person name="Yang Z.-L."/>
            <person name="Xu J."/>
            <person name="Martin F.M."/>
        </authorList>
    </citation>
    <scope>NUCLEOTIDE SEQUENCE</scope>
    <source>
        <strain evidence="1">BR01</strain>
    </source>
</reference>
<dbReference type="Proteomes" id="UP000683000">
    <property type="component" value="Unassembled WGS sequence"/>
</dbReference>
<dbReference type="GO" id="GO:0003676">
    <property type="term" value="F:nucleic acid binding"/>
    <property type="evidence" value="ECO:0007669"/>
    <property type="project" value="InterPro"/>
</dbReference>
<dbReference type="Gene3D" id="3.30.420.10">
    <property type="entry name" value="Ribonuclease H-like superfamily/Ribonuclease H"/>
    <property type="match status" value="1"/>
</dbReference>
<protein>
    <submittedName>
        <fullName evidence="1">Uncharacterized protein</fullName>
    </submittedName>
</protein>
<dbReference type="InterPro" id="IPR036397">
    <property type="entry name" value="RNaseH_sf"/>
</dbReference>
<organism evidence="1 2">
    <name type="scientific">Boletus reticuloceps</name>
    <dbReference type="NCBI Taxonomy" id="495285"/>
    <lineage>
        <taxon>Eukaryota</taxon>
        <taxon>Fungi</taxon>
        <taxon>Dikarya</taxon>
        <taxon>Basidiomycota</taxon>
        <taxon>Agaricomycotina</taxon>
        <taxon>Agaricomycetes</taxon>
        <taxon>Agaricomycetidae</taxon>
        <taxon>Boletales</taxon>
        <taxon>Boletineae</taxon>
        <taxon>Boletaceae</taxon>
        <taxon>Boletoideae</taxon>
        <taxon>Boletus</taxon>
    </lineage>
</organism>
<accession>A0A8I3AG22</accession>
<dbReference type="EMBL" id="JAGFBS010000002">
    <property type="protein sequence ID" value="KAG6381110.1"/>
    <property type="molecule type" value="Genomic_DNA"/>
</dbReference>
<evidence type="ECO:0000313" key="1">
    <source>
        <dbReference type="EMBL" id="KAG6381110.1"/>
    </source>
</evidence>